<evidence type="ECO:0000313" key="5">
    <source>
        <dbReference type="EMBL" id="WXL25875.1"/>
    </source>
</evidence>
<name>A0ABZ2RFR9_ECTME</name>
<gene>
    <name evidence="5" type="ORF">WG219_21710</name>
</gene>
<keyword evidence="3" id="KW-0804">Transcription</keyword>
<proteinExistence type="predicted"/>
<evidence type="ECO:0000256" key="1">
    <source>
        <dbReference type="ARBA" id="ARBA00023015"/>
    </source>
</evidence>
<dbReference type="PANTHER" id="PTHR33204">
    <property type="entry name" value="TRANSCRIPTIONAL REGULATOR, MARR FAMILY"/>
    <property type="match status" value="1"/>
</dbReference>
<dbReference type="SUPFAM" id="SSF46785">
    <property type="entry name" value="Winged helix' DNA-binding domain"/>
    <property type="match status" value="1"/>
</dbReference>
<dbReference type="PANTHER" id="PTHR33204:SF18">
    <property type="entry name" value="TRANSCRIPTIONAL REGULATORY PROTEIN"/>
    <property type="match status" value="1"/>
</dbReference>
<dbReference type="InterPro" id="IPR036390">
    <property type="entry name" value="WH_DNA-bd_sf"/>
</dbReference>
<evidence type="ECO:0000259" key="4">
    <source>
        <dbReference type="PROSITE" id="PS51118"/>
    </source>
</evidence>
<dbReference type="InterPro" id="IPR000835">
    <property type="entry name" value="HTH_MarR-typ"/>
</dbReference>
<keyword evidence="2" id="KW-0238">DNA-binding</keyword>
<keyword evidence="1" id="KW-0805">Transcription regulation</keyword>
<evidence type="ECO:0000256" key="2">
    <source>
        <dbReference type="ARBA" id="ARBA00023125"/>
    </source>
</evidence>
<reference evidence="5 6" key="1">
    <citation type="submission" date="2024-03" db="EMBL/GenBank/DDBJ databases">
        <title>Complete genome of BD2.</title>
        <authorList>
            <person name="Cao G."/>
        </authorList>
    </citation>
    <scope>NUCLEOTIDE SEQUENCE [LARGE SCALE GENOMIC DNA]</scope>
    <source>
        <strain evidence="5 6">BD2</strain>
    </source>
</reference>
<dbReference type="Gene3D" id="1.10.10.10">
    <property type="entry name" value="Winged helix-like DNA-binding domain superfamily/Winged helix DNA-binding domain"/>
    <property type="match status" value="1"/>
</dbReference>
<evidence type="ECO:0000313" key="6">
    <source>
        <dbReference type="Proteomes" id="UP001476583"/>
    </source>
</evidence>
<feature type="domain" description="HTH hxlR-type" evidence="4">
    <location>
        <begin position="11"/>
        <end position="108"/>
    </location>
</feature>
<dbReference type="Proteomes" id="UP001476583">
    <property type="component" value="Chromosome"/>
</dbReference>
<dbReference type="InterPro" id="IPR002577">
    <property type="entry name" value="HTH_HxlR"/>
</dbReference>
<protein>
    <submittedName>
        <fullName evidence="5">Helix-turn-helix domain-containing protein</fullName>
    </submittedName>
</protein>
<dbReference type="InterPro" id="IPR036388">
    <property type="entry name" value="WH-like_DNA-bd_sf"/>
</dbReference>
<dbReference type="SMART" id="SM00347">
    <property type="entry name" value="HTH_MARR"/>
    <property type="match status" value="1"/>
</dbReference>
<evidence type="ECO:0000256" key="3">
    <source>
        <dbReference type="ARBA" id="ARBA00023163"/>
    </source>
</evidence>
<sequence>MRRTSFEDMNCPIARSLDLIGDWWTLLILRNAFCGIRHFQDFQNHLGISSGTLTNRLQRLTDQEILERLPNPTDGRVYEYELSEKGRQLFPLLLVLTEWGERWLPHPQGRRIRLVKRDSGQAITGLCAIAEDGSQVALEDIVALPGPAADEDTWVLINAQQKL</sequence>
<accession>A0ABZ2RFR9</accession>
<dbReference type="PROSITE" id="PS51118">
    <property type="entry name" value="HTH_HXLR"/>
    <property type="match status" value="1"/>
</dbReference>
<keyword evidence="6" id="KW-1185">Reference proteome</keyword>
<organism evidence="5 6">
    <name type="scientific">Ectopseudomonas mendocina</name>
    <name type="common">Pseudomonas mendocina</name>
    <dbReference type="NCBI Taxonomy" id="300"/>
    <lineage>
        <taxon>Bacteria</taxon>
        <taxon>Pseudomonadati</taxon>
        <taxon>Pseudomonadota</taxon>
        <taxon>Gammaproteobacteria</taxon>
        <taxon>Pseudomonadales</taxon>
        <taxon>Pseudomonadaceae</taxon>
        <taxon>Ectopseudomonas</taxon>
    </lineage>
</organism>
<dbReference type="Pfam" id="PF01638">
    <property type="entry name" value="HxlR"/>
    <property type="match status" value="1"/>
</dbReference>
<dbReference type="EMBL" id="CP148074">
    <property type="protein sequence ID" value="WXL25875.1"/>
    <property type="molecule type" value="Genomic_DNA"/>
</dbReference>